<dbReference type="GeneID" id="66210829"/>
<gene>
    <name evidence="1" type="ORF">I6I53_08190</name>
</gene>
<evidence type="ECO:0000313" key="2">
    <source>
        <dbReference type="Proteomes" id="UP000595320"/>
    </source>
</evidence>
<protein>
    <submittedName>
        <fullName evidence="1">Uncharacterized protein</fullName>
    </submittedName>
</protein>
<dbReference type="Proteomes" id="UP000595320">
    <property type="component" value="Chromosome"/>
</dbReference>
<reference evidence="1 2" key="1">
    <citation type="submission" date="2021-01" db="EMBL/GenBank/DDBJ databases">
        <title>FDA dAtabase for Regulatory Grade micrObial Sequences (FDA-ARGOS): Supporting development and validation of Infectious Disease Dx tests.</title>
        <authorList>
            <person name="Sproer C."/>
            <person name="Gronow S."/>
            <person name="Severitt S."/>
            <person name="Schroder I."/>
            <person name="Tallon L."/>
            <person name="Sadzewicz L."/>
            <person name="Zhao X."/>
            <person name="Boylan J."/>
            <person name="Ott S."/>
            <person name="Bowen H."/>
            <person name="Vavikolanu K."/>
            <person name="Mehta A."/>
            <person name="Aluvathingal J."/>
            <person name="Nadendla S."/>
            <person name="Lowell S."/>
            <person name="Myers T."/>
            <person name="Yan Y."/>
            <person name="Sichtig H."/>
        </authorList>
    </citation>
    <scope>NUCLEOTIDE SEQUENCE [LARGE SCALE GENOMIC DNA]</scope>
    <source>
        <strain evidence="1 2">FDAARGOS_1096</strain>
    </source>
</reference>
<name>A0A7T9Z801_9GAMM</name>
<dbReference type="EMBL" id="CP068176">
    <property type="protein sequence ID" value="QQT87700.1"/>
    <property type="molecule type" value="Genomic_DNA"/>
</dbReference>
<evidence type="ECO:0000313" key="1">
    <source>
        <dbReference type="EMBL" id="QQT87700.1"/>
    </source>
</evidence>
<dbReference type="AlphaFoldDB" id="A0A7T9Z801"/>
<sequence length="218" mass="25877">MNIAQLLNHALQHYGASLELIDHQTLKLHHAQNLPAYLTDLLRKYKPQIIRRVQLESAYQLLEYVRIEGTEIHLISPDRLRLDHAERLTDTDIRKMKALKAEIIEILSHTATTRNDLDPYVQHEIIQTYFDRLERHRSNLRKINSSVENALVKPNDLIQDLTVKFILNQEQAQQYITTMIEQRIFYYDSNSKFYLFPNFTHTTMHSFHKYNYAAQAIF</sequence>
<organism evidence="1 2">
    <name type="scientific">Acinetobacter ursingii</name>
    <dbReference type="NCBI Taxonomy" id="108980"/>
    <lineage>
        <taxon>Bacteria</taxon>
        <taxon>Pseudomonadati</taxon>
        <taxon>Pseudomonadota</taxon>
        <taxon>Gammaproteobacteria</taxon>
        <taxon>Moraxellales</taxon>
        <taxon>Moraxellaceae</taxon>
        <taxon>Acinetobacter</taxon>
    </lineage>
</organism>
<dbReference type="RefSeq" id="WP_004994757.1">
    <property type="nucleotide sequence ID" value="NZ_BKXD01000019.1"/>
</dbReference>
<accession>A0A7T9Z801</accession>
<proteinExistence type="predicted"/>